<evidence type="ECO:0000313" key="5">
    <source>
        <dbReference type="Proteomes" id="UP000249757"/>
    </source>
</evidence>
<dbReference type="AlphaFoldDB" id="A0A834RTI9"/>
<feature type="compositionally biased region" description="Low complexity" evidence="1">
    <location>
        <begin position="31"/>
        <end position="47"/>
    </location>
</feature>
<evidence type="ECO:0000256" key="1">
    <source>
        <dbReference type="SAM" id="MobiDB-lite"/>
    </source>
</evidence>
<reference evidence="2" key="1">
    <citation type="journal article" date="2018" name="BMC Genomics">
        <title>Comparative genomics of the wheat fungal pathogen Pyrenophora tritici-repentis reveals chromosomal variations and genome plasticity.</title>
        <authorList>
            <person name="Moolhuijzen P."/>
            <person name="See P.T."/>
            <person name="Hane J.K."/>
            <person name="Shi G."/>
            <person name="Liu Z."/>
            <person name="Oliver R.P."/>
            <person name="Moffat C.S."/>
        </authorList>
    </citation>
    <scope>NUCLEOTIDE SEQUENCE [LARGE SCALE GENOMIC DNA]</scope>
    <source>
        <strain evidence="2">M4</strain>
    </source>
</reference>
<feature type="compositionally biased region" description="Polar residues" evidence="1">
    <location>
        <begin position="57"/>
        <end position="74"/>
    </location>
</feature>
<gene>
    <name evidence="3" type="ORF">Ptr86124_010765</name>
    <name evidence="2" type="ORF">PtrM4_119810</name>
</gene>
<feature type="region of interest" description="Disordered" evidence="1">
    <location>
        <begin position="1"/>
        <end position="92"/>
    </location>
</feature>
<accession>A0A834RTI9</accession>
<sequence>MSDSTNHSNSCVTNTSNATGQQTTSSPENPPITSSTQPSPSTSSIGTHAVNRGLVNGNHQAQRTTPTGSTINSDHQVRDNALNNQNDTPPSAMMIVEHTDDPTVRRLHEAFHTDAPQRPRRPFTRASSIAHEMTARDRQEFGLQPDTAQSESASNNNQSTTSEPDGFDLFETPSSGIPPVAVTDTPVTLGVSRDDYFSLSGALQSDPPQANSSGSRRVSQGADFTAFCFHASGLPSYPMRRSAPPSGTAALSSHPFGEASDAATMLNSTPLVNGRSSNSDQRPSYSLRDLELRGDDSNTAGGVYATVHSEADCTHRQAENSNGDVIENGHGRAQASQGTRMNTPPSVNVSELRLGPVSRESHTELALFSQYSEDEPSRAALDEDTTASNSATPVRRRGLVAPLELANHGDRRAPARPNTPVQSQTTGIPPLSDLASHHPGRRASNSSLVHGSVPDNSTRDSTPRDDRRPTRLSNYLPGASSSSEDREAWTGELIVPPENAIETQRRPNHAWQNMNPVLFEGVTTSHNVLNSDENGLCSESDTENFRSNTALDTSASTDHQDTTYLISHGHISSSDHPIVTSITSNVPESGGNPTYLTDYMEEPLVEERGRWTHAFVVAPVESNARLDVPSVSPTQSDQQDRALSAVNNSNVNSRDRRAPRTGGSLRQMSTEENEAFWIEFDDSRYS</sequence>
<feature type="compositionally biased region" description="Polar residues" evidence="1">
    <location>
        <begin position="334"/>
        <end position="348"/>
    </location>
</feature>
<feature type="region of interest" description="Disordered" evidence="1">
    <location>
        <begin position="320"/>
        <end position="348"/>
    </location>
</feature>
<evidence type="ECO:0000313" key="3">
    <source>
        <dbReference type="EMBL" id="KAI1510319.1"/>
    </source>
</evidence>
<dbReference type="EMBL" id="NQIK02000006">
    <property type="protein sequence ID" value="KAF7569566.1"/>
    <property type="molecule type" value="Genomic_DNA"/>
</dbReference>
<evidence type="ECO:0000313" key="4">
    <source>
        <dbReference type="Proteomes" id="UP000245464"/>
    </source>
</evidence>
<protein>
    <submittedName>
        <fullName evidence="2">Uncharacterized protein</fullName>
    </submittedName>
</protein>
<proteinExistence type="predicted"/>
<feature type="compositionally biased region" description="Low complexity" evidence="1">
    <location>
        <begin position="147"/>
        <end position="163"/>
    </location>
</feature>
<name>A0A834RTI9_9PLEO</name>
<keyword evidence="5" id="KW-1185">Reference proteome</keyword>
<comment type="caution">
    <text evidence="2">The sequence shown here is derived from an EMBL/GenBank/DDBJ whole genome shotgun (WGS) entry which is preliminary data.</text>
</comment>
<feature type="compositionally biased region" description="Low complexity" evidence="1">
    <location>
        <begin position="641"/>
        <end position="652"/>
    </location>
</feature>
<organism evidence="2 4">
    <name type="scientific">Pyrenophora tritici-repentis</name>
    <dbReference type="NCBI Taxonomy" id="45151"/>
    <lineage>
        <taxon>Eukaryota</taxon>
        <taxon>Fungi</taxon>
        <taxon>Dikarya</taxon>
        <taxon>Ascomycota</taxon>
        <taxon>Pezizomycotina</taxon>
        <taxon>Dothideomycetes</taxon>
        <taxon>Pleosporomycetidae</taxon>
        <taxon>Pleosporales</taxon>
        <taxon>Pleosporineae</taxon>
        <taxon>Pleosporaceae</taxon>
        <taxon>Pyrenophora</taxon>
    </lineage>
</organism>
<dbReference type="Proteomes" id="UP000249757">
    <property type="component" value="Unassembled WGS sequence"/>
</dbReference>
<reference evidence="3" key="2">
    <citation type="submission" date="2021-05" db="EMBL/GenBank/DDBJ databases">
        <authorList>
            <person name="Moolhuijzen P.M."/>
            <person name="Moffat C.S."/>
        </authorList>
    </citation>
    <scope>NUCLEOTIDE SEQUENCE</scope>
    <source>
        <strain evidence="3">86-124</strain>
    </source>
</reference>
<feature type="region of interest" description="Disordered" evidence="1">
    <location>
        <begin position="370"/>
        <end position="488"/>
    </location>
</feature>
<feature type="compositionally biased region" description="Polar residues" evidence="1">
    <location>
        <begin position="1"/>
        <end position="27"/>
    </location>
</feature>
<dbReference type="EMBL" id="NRDI02000017">
    <property type="protein sequence ID" value="KAI1510319.1"/>
    <property type="molecule type" value="Genomic_DNA"/>
</dbReference>
<feature type="region of interest" description="Disordered" evidence="1">
    <location>
        <begin position="134"/>
        <end position="182"/>
    </location>
</feature>
<feature type="region of interest" description="Disordered" evidence="1">
    <location>
        <begin position="627"/>
        <end position="673"/>
    </location>
</feature>
<reference evidence="5" key="4">
    <citation type="journal article" date="2022" name="Microb. Genom.">
        <title>A global pangenome for the wheat fungal pathogen Pyrenophora tritici-repentis and prediction of effector protein structural homology.</title>
        <authorList>
            <person name="Moolhuijzen P.M."/>
            <person name="See P.T."/>
            <person name="Shi G."/>
            <person name="Powell H.R."/>
            <person name="Cockram J."/>
            <person name="Jorgensen L.N."/>
            <person name="Benslimane H."/>
            <person name="Strelkov S.E."/>
            <person name="Turner J."/>
            <person name="Liu Z."/>
            <person name="Moffat C.S."/>
        </authorList>
    </citation>
    <scope>NUCLEOTIDE SEQUENCE [LARGE SCALE GENOMIC DNA]</scope>
</reference>
<dbReference type="Proteomes" id="UP000245464">
    <property type="component" value="Chromosome 6"/>
</dbReference>
<reference evidence="3" key="3">
    <citation type="journal article" date="2022" name="bioRxiv">
        <title>A global pangenome for the wheat fungal pathogen Pyrenophora tritici-repentis and prediction of effector protein structural homology.</title>
        <authorList>
            <person name="Moolhuijzen P."/>
            <person name="See P.T."/>
            <person name="Shi G."/>
            <person name="Powell H.R."/>
            <person name="Cockram J."/>
            <person name="Jorgensen L.N."/>
            <person name="Benslimane H."/>
            <person name="Strelkov S.E."/>
            <person name="Turner J."/>
            <person name="Liu Z."/>
            <person name="Moffat C.S."/>
        </authorList>
    </citation>
    <scope>NUCLEOTIDE SEQUENCE</scope>
    <source>
        <strain evidence="3">86-124</strain>
    </source>
</reference>
<dbReference type="OMA" id="SEDREAW"/>
<feature type="compositionally biased region" description="Basic and acidic residues" evidence="1">
    <location>
        <begin position="457"/>
        <end position="469"/>
    </location>
</feature>
<evidence type="ECO:0000313" key="2">
    <source>
        <dbReference type="EMBL" id="KAF7569566.1"/>
    </source>
</evidence>